<dbReference type="PROSITE" id="PS51257">
    <property type="entry name" value="PROKAR_LIPOPROTEIN"/>
    <property type="match status" value="1"/>
</dbReference>
<accession>A0A238L393</accession>
<evidence type="ECO:0000313" key="3">
    <source>
        <dbReference type="Proteomes" id="UP000207598"/>
    </source>
</evidence>
<organism evidence="2 3">
    <name type="scientific">Maliponia aquimaris</name>
    <dbReference type="NCBI Taxonomy" id="1673631"/>
    <lineage>
        <taxon>Bacteria</taxon>
        <taxon>Pseudomonadati</taxon>
        <taxon>Pseudomonadota</taxon>
        <taxon>Alphaproteobacteria</taxon>
        <taxon>Rhodobacterales</taxon>
        <taxon>Paracoccaceae</taxon>
        <taxon>Maliponia</taxon>
    </lineage>
</organism>
<keyword evidence="1" id="KW-0732">Signal</keyword>
<evidence type="ECO:0000313" key="2">
    <source>
        <dbReference type="EMBL" id="SMX49489.1"/>
    </source>
</evidence>
<feature type="chain" id="PRO_5012850799" description="Lipoprotein" evidence="1">
    <location>
        <begin position="21"/>
        <end position="174"/>
    </location>
</feature>
<dbReference type="OrthoDB" id="7870860at2"/>
<name>A0A238L393_9RHOB</name>
<sequence length="174" mass="18599">MISRTIRTFAALVALLGALAGCGPLDREETVRAQVRTWVFLAQTRSFTSRSTCTAAIFDTVSGELRTTGPVRRVTDLRAGQRALAAGQAVAFEVTGMTPNSVSEALMSINLSGGLGLVSSFTGPARSCMSEAFQHDIYLALMSEDTVLIYDPGSNALLLLHRPSQIAFFLRGNV</sequence>
<dbReference type="AlphaFoldDB" id="A0A238L393"/>
<evidence type="ECO:0008006" key="4">
    <source>
        <dbReference type="Google" id="ProtNLM"/>
    </source>
</evidence>
<proteinExistence type="predicted"/>
<gene>
    <name evidence="2" type="ORF">MAA8898_04312</name>
</gene>
<keyword evidence="3" id="KW-1185">Reference proteome</keyword>
<dbReference type="Proteomes" id="UP000207598">
    <property type="component" value="Unassembled WGS sequence"/>
</dbReference>
<protein>
    <recommendedName>
        <fullName evidence="4">Lipoprotein</fullName>
    </recommendedName>
</protein>
<reference evidence="2 3" key="1">
    <citation type="submission" date="2017-05" db="EMBL/GenBank/DDBJ databases">
        <authorList>
            <person name="Song R."/>
            <person name="Chenine A.L."/>
            <person name="Ruprecht R.M."/>
        </authorList>
    </citation>
    <scope>NUCLEOTIDE SEQUENCE [LARGE SCALE GENOMIC DNA]</scope>
    <source>
        <strain evidence="2 3">CECT 8898</strain>
    </source>
</reference>
<dbReference type="EMBL" id="FXYF01000016">
    <property type="protein sequence ID" value="SMX49489.1"/>
    <property type="molecule type" value="Genomic_DNA"/>
</dbReference>
<evidence type="ECO:0000256" key="1">
    <source>
        <dbReference type="SAM" id="SignalP"/>
    </source>
</evidence>
<feature type="signal peptide" evidence="1">
    <location>
        <begin position="1"/>
        <end position="20"/>
    </location>
</feature>
<dbReference type="RefSeq" id="WP_094023062.1">
    <property type="nucleotide sequence ID" value="NZ_FXYF01000016.1"/>
</dbReference>